<dbReference type="Pfam" id="PF05608">
    <property type="entry name" value="RTE1"/>
    <property type="match status" value="2"/>
</dbReference>
<sequence>MMDTDNARFPLCITWTPLPLITWILPFIGHTGICGADGIIHDFAGPYYVSEDDFAFGETHKYVPLEIPDGGLQKFKEDILRADRTYRKRMHNICCDNCHSHVAKALNNFKYRGKDNWTMISVWWLLMTEGKFVSTKHIIFTYIGFIVLLALFLILKFAF</sequence>
<evidence type="ECO:0000256" key="1">
    <source>
        <dbReference type="SAM" id="Phobius"/>
    </source>
</evidence>
<gene>
    <name evidence="2" type="ORF">FEHR0123_LOCUS8805</name>
</gene>
<dbReference type="PANTHER" id="PTHR20921">
    <property type="entry name" value="TRANSMEMBRANE PROTEIN 222"/>
    <property type="match status" value="1"/>
</dbReference>
<evidence type="ECO:0008006" key="3">
    <source>
        <dbReference type="Google" id="ProtNLM"/>
    </source>
</evidence>
<evidence type="ECO:0000313" key="2">
    <source>
        <dbReference type="EMBL" id="CAE0313881.1"/>
    </source>
</evidence>
<dbReference type="AlphaFoldDB" id="A0A7S3MRL3"/>
<organism evidence="2">
    <name type="scientific">Favella ehrenbergii</name>
    <dbReference type="NCBI Taxonomy" id="182087"/>
    <lineage>
        <taxon>Eukaryota</taxon>
        <taxon>Sar</taxon>
        <taxon>Alveolata</taxon>
        <taxon>Ciliophora</taxon>
        <taxon>Intramacronucleata</taxon>
        <taxon>Spirotrichea</taxon>
        <taxon>Choreotrichia</taxon>
        <taxon>Tintinnida</taxon>
        <taxon>Xystonellidae</taxon>
        <taxon>Favella</taxon>
    </lineage>
</organism>
<keyword evidence="1" id="KW-0812">Transmembrane</keyword>
<dbReference type="InterPro" id="IPR008496">
    <property type="entry name" value="TMEM222/RTE1"/>
</dbReference>
<feature type="transmembrane region" description="Helical" evidence="1">
    <location>
        <begin position="139"/>
        <end position="158"/>
    </location>
</feature>
<accession>A0A7S3MRL3</accession>
<protein>
    <recommendedName>
        <fullName evidence="3">Transmembrane protein 222</fullName>
    </recommendedName>
</protein>
<name>A0A7S3MRL3_9SPIT</name>
<reference evidence="2" key="1">
    <citation type="submission" date="2021-01" db="EMBL/GenBank/DDBJ databases">
        <authorList>
            <person name="Corre E."/>
            <person name="Pelletier E."/>
            <person name="Niang G."/>
            <person name="Scheremetjew M."/>
            <person name="Finn R."/>
            <person name="Kale V."/>
            <person name="Holt S."/>
            <person name="Cochrane G."/>
            <person name="Meng A."/>
            <person name="Brown T."/>
            <person name="Cohen L."/>
        </authorList>
    </citation>
    <scope>NUCLEOTIDE SEQUENCE</scope>
    <source>
        <strain evidence="2">Fehren 1</strain>
    </source>
</reference>
<proteinExistence type="predicted"/>
<dbReference type="PANTHER" id="PTHR20921:SF0">
    <property type="entry name" value="TRANSMEMBRANE PROTEIN 222"/>
    <property type="match status" value="1"/>
</dbReference>
<keyword evidence="1" id="KW-1133">Transmembrane helix</keyword>
<dbReference type="EMBL" id="HBIE01029354">
    <property type="protein sequence ID" value="CAE0313881.1"/>
    <property type="molecule type" value="Transcribed_RNA"/>
</dbReference>
<keyword evidence="1" id="KW-0472">Membrane</keyword>